<dbReference type="EMBL" id="AENN01000012">
    <property type="protein sequence ID" value="EFR31444.1"/>
    <property type="molecule type" value="Genomic_DNA"/>
</dbReference>
<evidence type="ECO:0000259" key="8">
    <source>
        <dbReference type="PROSITE" id="PS50928"/>
    </source>
</evidence>
<evidence type="ECO:0000256" key="3">
    <source>
        <dbReference type="ARBA" id="ARBA00022475"/>
    </source>
</evidence>
<dbReference type="InterPro" id="IPR005769">
    <property type="entry name" value="PhnE/PtxC"/>
</dbReference>
<dbReference type="Gene3D" id="1.10.3720.10">
    <property type="entry name" value="MetI-like"/>
    <property type="match status" value="1"/>
</dbReference>
<dbReference type="AlphaFoldDB" id="E4KNM1"/>
<dbReference type="PANTHER" id="PTHR30043">
    <property type="entry name" value="PHOSPHONATES TRANSPORT SYSTEM PERMEASE PROTEIN"/>
    <property type="match status" value="1"/>
</dbReference>
<dbReference type="NCBIfam" id="TIGR01097">
    <property type="entry name" value="PhnE"/>
    <property type="match status" value="1"/>
</dbReference>
<comment type="similarity">
    <text evidence="7">Belongs to the binding-protein-dependent transport system permease family.</text>
</comment>
<keyword evidence="2 7" id="KW-0813">Transport</keyword>
<feature type="transmembrane region" description="Helical" evidence="7">
    <location>
        <begin position="93"/>
        <end position="113"/>
    </location>
</feature>
<name>E4KNM1_9LACT</name>
<keyword evidence="6 7" id="KW-0472">Membrane</keyword>
<keyword evidence="4 7" id="KW-0812">Transmembrane</keyword>
<evidence type="ECO:0000313" key="10">
    <source>
        <dbReference type="Proteomes" id="UP000005990"/>
    </source>
</evidence>
<feature type="transmembrane region" description="Helical" evidence="7">
    <location>
        <begin position="32"/>
        <end position="48"/>
    </location>
</feature>
<dbReference type="CDD" id="cd06261">
    <property type="entry name" value="TM_PBP2"/>
    <property type="match status" value="1"/>
</dbReference>
<dbReference type="PROSITE" id="PS50928">
    <property type="entry name" value="ABC_TM1"/>
    <property type="match status" value="1"/>
</dbReference>
<accession>E4KNM1</accession>
<proteinExistence type="inferred from homology"/>
<comment type="caution">
    <text evidence="9">The sequence shown here is derived from an EMBL/GenBank/DDBJ whole genome shotgun (WGS) entry which is preliminary data.</text>
</comment>
<evidence type="ECO:0000256" key="5">
    <source>
        <dbReference type="ARBA" id="ARBA00022989"/>
    </source>
</evidence>
<evidence type="ECO:0000256" key="2">
    <source>
        <dbReference type="ARBA" id="ARBA00022448"/>
    </source>
</evidence>
<dbReference type="Proteomes" id="UP000005990">
    <property type="component" value="Unassembled WGS sequence"/>
</dbReference>
<dbReference type="STRING" id="908337.HMPREF9257_0802"/>
<feature type="transmembrane region" description="Helical" evidence="7">
    <location>
        <begin position="222"/>
        <end position="240"/>
    </location>
</feature>
<evidence type="ECO:0000256" key="1">
    <source>
        <dbReference type="ARBA" id="ARBA00004651"/>
    </source>
</evidence>
<dbReference type="eggNOG" id="COG3639">
    <property type="taxonomic scope" value="Bacteria"/>
</dbReference>
<dbReference type="GO" id="GO:0015416">
    <property type="term" value="F:ABC-type phosphonate transporter activity"/>
    <property type="evidence" value="ECO:0007669"/>
    <property type="project" value="InterPro"/>
</dbReference>
<reference evidence="9 10" key="1">
    <citation type="submission" date="2010-10" db="EMBL/GenBank/DDBJ databases">
        <authorList>
            <person name="Durkin A.S."/>
            <person name="Madupu R."/>
            <person name="Torralba M."/>
            <person name="Gillis M."/>
            <person name="Methe B."/>
            <person name="Sutton G."/>
            <person name="Nelson K.E."/>
        </authorList>
    </citation>
    <scope>NUCLEOTIDE SEQUENCE [LARGE SCALE GENOMIC DNA]</scope>
    <source>
        <strain evidence="9 10">ACS-139-V-Col8</strain>
    </source>
</reference>
<dbReference type="SUPFAM" id="SSF161098">
    <property type="entry name" value="MetI-like"/>
    <property type="match status" value="1"/>
</dbReference>
<evidence type="ECO:0000313" key="9">
    <source>
        <dbReference type="EMBL" id="EFR31444.1"/>
    </source>
</evidence>
<dbReference type="Pfam" id="PF00528">
    <property type="entry name" value="BPD_transp_1"/>
    <property type="match status" value="1"/>
</dbReference>
<feature type="domain" description="ABC transmembrane type-1" evidence="8">
    <location>
        <begin position="87"/>
        <end position="267"/>
    </location>
</feature>
<dbReference type="GO" id="GO:0005886">
    <property type="term" value="C:plasma membrane"/>
    <property type="evidence" value="ECO:0007669"/>
    <property type="project" value="UniProtKB-SubCell"/>
</dbReference>
<organism evidence="9 10">
    <name type="scientific">Eremococcus coleocola ACS-139-V-Col8</name>
    <dbReference type="NCBI Taxonomy" id="908337"/>
    <lineage>
        <taxon>Bacteria</taxon>
        <taxon>Bacillati</taxon>
        <taxon>Bacillota</taxon>
        <taxon>Bacilli</taxon>
        <taxon>Lactobacillales</taxon>
        <taxon>Aerococcaceae</taxon>
        <taxon>Eremococcus</taxon>
    </lineage>
</organism>
<sequence length="278" mass="30857">MANNQSQASKSWLKPQAITLPNGKVIYKKRSLTWLIVLVVLVLVYLSAKLTCFDLSVLLKRGHQFFVILKRMYPPAFDFVKDVLPPLFDTIKMSVLGTIIGSLLAIPFAMWAASNLTKNRFITGFLKFFLSLVRTLPTLVIALILTYIFGLGTFAGTLAISIFTFSFVAKQLYEAIETADMLPYEAMEALGANKLYSFLGAIKPQVLPAYLSVALYTFEGNVRHAAILGYVGAGGIGLILDENLGWREYENVGMILLCLFITVGVIETTSRYLRSKLT</sequence>
<dbReference type="InterPro" id="IPR035906">
    <property type="entry name" value="MetI-like_sf"/>
</dbReference>
<evidence type="ECO:0000256" key="4">
    <source>
        <dbReference type="ARBA" id="ARBA00022692"/>
    </source>
</evidence>
<gene>
    <name evidence="9" type="primary">phnE</name>
    <name evidence="9" type="ORF">HMPREF9257_0802</name>
</gene>
<evidence type="ECO:0000256" key="7">
    <source>
        <dbReference type="RuleBase" id="RU363032"/>
    </source>
</evidence>
<keyword evidence="5 7" id="KW-1133">Transmembrane helix</keyword>
<evidence type="ECO:0000256" key="6">
    <source>
        <dbReference type="ARBA" id="ARBA00023136"/>
    </source>
</evidence>
<keyword evidence="10" id="KW-1185">Reference proteome</keyword>
<dbReference type="InterPro" id="IPR000515">
    <property type="entry name" value="MetI-like"/>
</dbReference>
<protein>
    <submittedName>
        <fullName evidence="9">Phosphonate ABC transporter, permease protein PhnE</fullName>
    </submittedName>
</protein>
<feature type="transmembrane region" description="Helical" evidence="7">
    <location>
        <begin position="252"/>
        <end position="273"/>
    </location>
</feature>
<comment type="subcellular location">
    <subcellularLocation>
        <location evidence="1 7">Cell membrane</location>
        <topology evidence="1 7">Multi-pass membrane protein</topology>
    </subcellularLocation>
</comment>
<dbReference type="PANTHER" id="PTHR30043:SF1">
    <property type="entry name" value="ABC TRANSPORT SYSTEM PERMEASE PROTEIN P69"/>
    <property type="match status" value="1"/>
</dbReference>
<dbReference type="OrthoDB" id="9808005at2"/>
<dbReference type="RefSeq" id="WP_006418083.1">
    <property type="nucleotide sequence ID" value="NZ_AENN01000012.1"/>
</dbReference>
<keyword evidence="3" id="KW-1003">Cell membrane</keyword>